<dbReference type="InterPro" id="IPR003140">
    <property type="entry name" value="PLipase/COase/thioEstase"/>
</dbReference>
<evidence type="ECO:0000313" key="9">
    <source>
        <dbReference type="EMBL" id="CAG8503412.1"/>
    </source>
</evidence>
<dbReference type="SUPFAM" id="SSF53474">
    <property type="entry name" value="alpha/beta-Hydrolases"/>
    <property type="match status" value="1"/>
</dbReference>
<evidence type="ECO:0000256" key="4">
    <source>
        <dbReference type="ARBA" id="ARBA00022801"/>
    </source>
</evidence>
<dbReference type="AlphaFoldDB" id="A0A9N9F1R8"/>
<sequence>MDTDVCPNNPPPKKNFEEADQIIHLDYPQLMRAVSYVNEIIEKEIAAGIPPEKIIIAGYSQGALLTLAVALTSQHKLGGQAILLAMELQKALGIYEEVKNETNPEIIQQKSLQRLQEMDDKEQKKVLKKMMEIYQENAPAFLNAADSRPVQCGFESHFGITKAGVKNDTLTAKEINQLIDVDVLIKTHLKMGNIWAVMAGLEFIKVAGVPESERNKTFTEIGGRVFNDEPMDLTSLHEREKNIKGKEREFFPKKMMKIANRILKKIKNDILFSWTEQQE</sequence>
<accession>A0A9N9F1R8</accession>
<dbReference type="OrthoDB" id="2418081at2759"/>
<dbReference type="Gene3D" id="3.40.50.1820">
    <property type="entry name" value="alpha/beta hydrolase"/>
    <property type="match status" value="1"/>
</dbReference>
<dbReference type="GO" id="GO:0005737">
    <property type="term" value="C:cytoplasm"/>
    <property type="evidence" value="ECO:0007669"/>
    <property type="project" value="TreeGrafter"/>
</dbReference>
<dbReference type="PANTHER" id="PTHR10655:SF17">
    <property type="entry name" value="LYSOPHOSPHOLIPASE-LIKE PROTEIN 1"/>
    <property type="match status" value="1"/>
</dbReference>
<dbReference type="GO" id="GO:0008474">
    <property type="term" value="F:palmitoyl-(protein) hydrolase activity"/>
    <property type="evidence" value="ECO:0007669"/>
    <property type="project" value="UniProtKB-EC"/>
</dbReference>
<dbReference type="Proteomes" id="UP000789572">
    <property type="component" value="Unassembled WGS sequence"/>
</dbReference>
<evidence type="ECO:0000256" key="7">
    <source>
        <dbReference type="ARBA" id="ARBA00047337"/>
    </source>
</evidence>
<evidence type="ECO:0000256" key="2">
    <source>
        <dbReference type="ARBA" id="ARBA00012423"/>
    </source>
</evidence>
<dbReference type="Pfam" id="PF02230">
    <property type="entry name" value="Abhydrolase_2"/>
    <property type="match status" value="1"/>
</dbReference>
<keyword evidence="10" id="KW-1185">Reference proteome</keyword>
<dbReference type="PANTHER" id="PTHR10655">
    <property type="entry name" value="LYSOPHOSPHOLIPASE-RELATED"/>
    <property type="match status" value="1"/>
</dbReference>
<comment type="similarity">
    <text evidence="1">Belongs to the AB hydrolase superfamily. AB hydrolase 2 family.</text>
</comment>
<evidence type="ECO:0000259" key="8">
    <source>
        <dbReference type="Pfam" id="PF02230"/>
    </source>
</evidence>
<evidence type="ECO:0000313" key="10">
    <source>
        <dbReference type="Proteomes" id="UP000789572"/>
    </source>
</evidence>
<protein>
    <recommendedName>
        <fullName evidence="3">Acyl-protein thioesterase 1</fullName>
        <ecNumber evidence="2">3.1.2.22</ecNumber>
    </recommendedName>
    <alternativeName>
        <fullName evidence="6">Palmitoyl-protein hydrolase</fullName>
    </alternativeName>
</protein>
<keyword evidence="4" id="KW-0378">Hydrolase</keyword>
<name>A0A9N9F1R8_9GLOM</name>
<evidence type="ECO:0000256" key="1">
    <source>
        <dbReference type="ARBA" id="ARBA00006499"/>
    </source>
</evidence>
<dbReference type="InterPro" id="IPR029058">
    <property type="entry name" value="AB_hydrolase_fold"/>
</dbReference>
<feature type="domain" description="Phospholipase/carboxylesterase/thioesterase" evidence="8">
    <location>
        <begin position="29"/>
        <end position="80"/>
    </location>
</feature>
<reference evidence="9" key="1">
    <citation type="submission" date="2021-06" db="EMBL/GenBank/DDBJ databases">
        <authorList>
            <person name="Kallberg Y."/>
            <person name="Tangrot J."/>
            <person name="Rosling A."/>
        </authorList>
    </citation>
    <scope>NUCLEOTIDE SEQUENCE</scope>
    <source>
        <strain evidence="9">IA702</strain>
    </source>
</reference>
<dbReference type="GO" id="GO:0052689">
    <property type="term" value="F:carboxylic ester hydrolase activity"/>
    <property type="evidence" value="ECO:0007669"/>
    <property type="project" value="TreeGrafter"/>
</dbReference>
<gene>
    <name evidence="9" type="ORF">POCULU_LOCUS2692</name>
</gene>
<comment type="function">
    <text evidence="5">Hydrolyzes fatty acids from S-acylated cysteine residues in proteins with a strong preference for palmitoylated G-alpha proteins over other acyl substrates. Mediates the deacylation of G-alpha proteins such as GPA1 in vivo, but has weak or no activity toward palmitoylated Ras proteins. Has weak lysophospholipase activity in vitro; however such activity may not exist in vivo.</text>
</comment>
<comment type="catalytic activity">
    <reaction evidence="7">
        <text>S-hexadecanoyl-L-cysteinyl-[protein] + H2O = L-cysteinyl-[protein] + hexadecanoate + H(+)</text>
        <dbReference type="Rhea" id="RHEA:19233"/>
        <dbReference type="Rhea" id="RHEA-COMP:10131"/>
        <dbReference type="Rhea" id="RHEA-COMP:11032"/>
        <dbReference type="ChEBI" id="CHEBI:7896"/>
        <dbReference type="ChEBI" id="CHEBI:15377"/>
        <dbReference type="ChEBI" id="CHEBI:15378"/>
        <dbReference type="ChEBI" id="CHEBI:29950"/>
        <dbReference type="ChEBI" id="CHEBI:74151"/>
        <dbReference type="EC" id="3.1.2.22"/>
    </reaction>
</comment>
<evidence type="ECO:0000256" key="3">
    <source>
        <dbReference type="ARBA" id="ARBA00014923"/>
    </source>
</evidence>
<dbReference type="InterPro" id="IPR050565">
    <property type="entry name" value="LYPA1-2/EST-like"/>
</dbReference>
<evidence type="ECO:0000256" key="5">
    <source>
        <dbReference type="ARBA" id="ARBA00029392"/>
    </source>
</evidence>
<proteinExistence type="inferred from homology"/>
<comment type="caution">
    <text evidence="9">The sequence shown here is derived from an EMBL/GenBank/DDBJ whole genome shotgun (WGS) entry which is preliminary data.</text>
</comment>
<evidence type="ECO:0000256" key="6">
    <source>
        <dbReference type="ARBA" id="ARBA00031195"/>
    </source>
</evidence>
<organism evidence="9 10">
    <name type="scientific">Paraglomus occultum</name>
    <dbReference type="NCBI Taxonomy" id="144539"/>
    <lineage>
        <taxon>Eukaryota</taxon>
        <taxon>Fungi</taxon>
        <taxon>Fungi incertae sedis</taxon>
        <taxon>Mucoromycota</taxon>
        <taxon>Glomeromycotina</taxon>
        <taxon>Glomeromycetes</taxon>
        <taxon>Paraglomerales</taxon>
        <taxon>Paraglomeraceae</taxon>
        <taxon>Paraglomus</taxon>
    </lineage>
</organism>
<dbReference type="EC" id="3.1.2.22" evidence="2"/>
<dbReference type="EMBL" id="CAJVPJ010000262">
    <property type="protein sequence ID" value="CAG8503412.1"/>
    <property type="molecule type" value="Genomic_DNA"/>
</dbReference>